<feature type="non-terminal residue" evidence="1">
    <location>
        <position position="1"/>
    </location>
</feature>
<dbReference type="AlphaFoldDB" id="A0A9W5Z265"/>
<gene>
    <name evidence="1" type="ORF">AbraCBS73388_003777</name>
</gene>
<sequence>ASRILPLDSSVDFSNVPDNRVTMITGKNQMVFWKGCNVTLYEIDNEGREHITPFIDVPDGQMVVKSGEKLYITLGKIKEEF</sequence>
<dbReference type="EMBL" id="BROQ01000184">
    <property type="protein sequence ID" value="GKZ27137.1"/>
    <property type="molecule type" value="Genomic_DNA"/>
</dbReference>
<proteinExistence type="predicted"/>
<organism evidence="1 2">
    <name type="scientific">Aspergillus brasiliensis</name>
    <dbReference type="NCBI Taxonomy" id="319629"/>
    <lineage>
        <taxon>Eukaryota</taxon>
        <taxon>Fungi</taxon>
        <taxon>Dikarya</taxon>
        <taxon>Ascomycota</taxon>
        <taxon>Pezizomycotina</taxon>
        <taxon>Eurotiomycetes</taxon>
        <taxon>Eurotiomycetidae</taxon>
        <taxon>Eurotiales</taxon>
        <taxon>Aspergillaceae</taxon>
        <taxon>Aspergillus</taxon>
        <taxon>Aspergillus subgen. Circumdati</taxon>
    </lineage>
</organism>
<evidence type="ECO:0000313" key="1">
    <source>
        <dbReference type="EMBL" id="GKZ27137.1"/>
    </source>
</evidence>
<comment type="caution">
    <text evidence="1">The sequence shown here is derived from an EMBL/GenBank/DDBJ whole genome shotgun (WGS) entry which is preliminary data.</text>
</comment>
<accession>A0A9W5Z265</accession>
<protein>
    <submittedName>
        <fullName evidence="1">Uncharacterized protein</fullName>
    </submittedName>
</protein>
<dbReference type="Proteomes" id="UP001143548">
    <property type="component" value="Unassembled WGS sequence"/>
</dbReference>
<reference evidence="1" key="1">
    <citation type="submission" date="2022-07" db="EMBL/GenBank/DDBJ databases">
        <title>Taxonomy of Aspergillus series Nigri: significant species reduction supported by multi-species coalescent approaches.</title>
        <authorList>
            <person name="Bian C."/>
            <person name="Kusuya Y."/>
            <person name="Sklenar F."/>
            <person name="D'hooge E."/>
            <person name="Yaguchi T."/>
            <person name="Takahashi H."/>
            <person name="Hubka V."/>
        </authorList>
    </citation>
    <scope>NUCLEOTIDE SEQUENCE</scope>
    <source>
        <strain evidence="1">CBS 733.88</strain>
    </source>
</reference>
<name>A0A9W5Z265_9EURO</name>
<evidence type="ECO:0000313" key="2">
    <source>
        <dbReference type="Proteomes" id="UP001143548"/>
    </source>
</evidence>